<evidence type="ECO:0000256" key="10">
    <source>
        <dbReference type="ARBA" id="ARBA00039054"/>
    </source>
</evidence>
<gene>
    <name evidence="13" type="ORF">g.8380</name>
</gene>
<dbReference type="InterPro" id="IPR015422">
    <property type="entry name" value="PyrdxlP-dep_Trfase_small"/>
</dbReference>
<dbReference type="PIRSF" id="PIRSF005572">
    <property type="entry name" value="NifS"/>
    <property type="match status" value="1"/>
</dbReference>
<dbReference type="EC" id="4.4.1.16" evidence="10"/>
<comment type="similarity">
    <text evidence="3">Belongs to the class-V pyridoxal-phosphate-dependent aminotransferase family.</text>
</comment>
<dbReference type="Pfam" id="PF00266">
    <property type="entry name" value="Aminotran_5"/>
    <property type="match status" value="1"/>
</dbReference>
<keyword evidence="6" id="KW-0808">Transferase</keyword>
<feature type="domain" description="Aminotransferase class V" evidence="12">
    <location>
        <begin position="3"/>
        <end position="374"/>
    </location>
</feature>
<evidence type="ECO:0000256" key="11">
    <source>
        <dbReference type="ARBA" id="ARBA00040554"/>
    </source>
</evidence>
<keyword evidence="8" id="KW-0456">Lyase</keyword>
<dbReference type="EMBL" id="GEBQ01031023">
    <property type="protein sequence ID" value="JAT08954.1"/>
    <property type="molecule type" value="Transcribed_RNA"/>
</dbReference>
<comment type="cofactor">
    <cofactor evidence="1">
        <name>pyridoxal 5'-phosphate</name>
        <dbReference type="ChEBI" id="CHEBI:597326"/>
    </cofactor>
</comment>
<dbReference type="GO" id="GO:0005829">
    <property type="term" value="C:cytosol"/>
    <property type="evidence" value="ECO:0007669"/>
    <property type="project" value="UniProtKB-SubCell"/>
</dbReference>
<evidence type="ECO:0000256" key="8">
    <source>
        <dbReference type="ARBA" id="ARBA00023239"/>
    </source>
</evidence>
<accession>A0A1B6KCN2</accession>
<dbReference type="PANTHER" id="PTHR11601:SF62">
    <property type="entry name" value="SELENOCYSTEINE LYASE"/>
    <property type="match status" value="1"/>
</dbReference>
<proteinExistence type="inferred from homology"/>
<comment type="subcellular location">
    <subcellularLocation>
        <location evidence="2">Cytoplasm</location>
        <location evidence="2">Cytosol</location>
    </subcellularLocation>
</comment>
<dbReference type="AlphaFoldDB" id="A0A1B6KCN2"/>
<sequence length="394" mass="42681">MAVYLDYNSSTPVAPQVVSCVAESLQRDWANPSSDSLRGRSAREVLDTARERVARLVHADCAQDIIFTSGGTESNNMAILSGVEWGRQHTTRPHVILSNVEHVATIKPVEHLAAQGIIDYTEVAVNQDGCLEVSDVMAHVRPETVLVTLMLANNETGVIFPIQRIGKELKAVNQKRKHRVWFHVDAAQAIGKMEVNVQELGVDYLSIVGHKFYGPRIGALYVRRVLSERIVSPVARGGGQEGGLRPGTENTPMIAGLGVAALLVSENLDTYTSHMREVRDYLLEQLLKNTKCVVNCDQSARLANTLSVGWSDCPLTGHQLLAKCPRVVASTTAACHSQAELSGVLLLSGVPKDVARTTVRLSVGRETSRNDIDTVVSDLVHALQSASITPCLGS</sequence>
<dbReference type="FunFam" id="3.90.1150.10:FF:000065">
    <property type="entry name" value="Selenocysteine lyase"/>
    <property type="match status" value="1"/>
</dbReference>
<dbReference type="InterPro" id="IPR015421">
    <property type="entry name" value="PyrdxlP-dep_Trfase_major"/>
</dbReference>
<protein>
    <recommendedName>
        <fullName evidence="11">Selenocysteine lyase</fullName>
        <ecNumber evidence="10">4.4.1.16</ecNumber>
    </recommendedName>
</protein>
<dbReference type="Gene3D" id="3.40.640.10">
    <property type="entry name" value="Type I PLP-dependent aspartate aminotransferase-like (Major domain)"/>
    <property type="match status" value="1"/>
</dbReference>
<dbReference type="PANTHER" id="PTHR11601">
    <property type="entry name" value="CYSTEINE DESULFURYLASE FAMILY MEMBER"/>
    <property type="match status" value="1"/>
</dbReference>
<comment type="subunit">
    <text evidence="4">Homodimer.</text>
</comment>
<evidence type="ECO:0000256" key="9">
    <source>
        <dbReference type="ARBA" id="ARBA00037407"/>
    </source>
</evidence>
<dbReference type="InterPro" id="IPR016454">
    <property type="entry name" value="Cysteine_dSase"/>
</dbReference>
<evidence type="ECO:0000256" key="7">
    <source>
        <dbReference type="ARBA" id="ARBA00022898"/>
    </source>
</evidence>
<dbReference type="Gene3D" id="3.90.1150.10">
    <property type="entry name" value="Aspartate Aminotransferase, domain 1"/>
    <property type="match status" value="1"/>
</dbReference>
<evidence type="ECO:0000256" key="4">
    <source>
        <dbReference type="ARBA" id="ARBA00011738"/>
    </source>
</evidence>
<name>A0A1B6KCN2_9HEMI</name>
<evidence type="ECO:0000313" key="13">
    <source>
        <dbReference type="EMBL" id="JAT08954.1"/>
    </source>
</evidence>
<dbReference type="GO" id="GO:0009000">
    <property type="term" value="F:selenocysteine lyase activity"/>
    <property type="evidence" value="ECO:0007669"/>
    <property type="project" value="UniProtKB-EC"/>
</dbReference>
<evidence type="ECO:0000256" key="5">
    <source>
        <dbReference type="ARBA" id="ARBA00022490"/>
    </source>
</evidence>
<dbReference type="InterPro" id="IPR000192">
    <property type="entry name" value="Aminotrans_V_dom"/>
</dbReference>
<dbReference type="InterPro" id="IPR015424">
    <property type="entry name" value="PyrdxlP-dep_Trfase"/>
</dbReference>
<dbReference type="GO" id="GO:0016740">
    <property type="term" value="F:transferase activity"/>
    <property type="evidence" value="ECO:0007669"/>
    <property type="project" value="UniProtKB-KW"/>
</dbReference>
<evidence type="ECO:0000256" key="6">
    <source>
        <dbReference type="ARBA" id="ARBA00022679"/>
    </source>
</evidence>
<evidence type="ECO:0000256" key="2">
    <source>
        <dbReference type="ARBA" id="ARBA00004514"/>
    </source>
</evidence>
<evidence type="ECO:0000256" key="3">
    <source>
        <dbReference type="ARBA" id="ARBA00009236"/>
    </source>
</evidence>
<keyword evidence="5" id="KW-0963">Cytoplasm</keyword>
<evidence type="ECO:0000259" key="12">
    <source>
        <dbReference type="Pfam" id="PF00266"/>
    </source>
</evidence>
<keyword evidence="7" id="KW-0663">Pyridoxal phosphate</keyword>
<dbReference type="SUPFAM" id="SSF53383">
    <property type="entry name" value="PLP-dependent transferases"/>
    <property type="match status" value="1"/>
</dbReference>
<organism evidence="13">
    <name type="scientific">Graphocephala atropunctata</name>
    <dbReference type="NCBI Taxonomy" id="36148"/>
    <lineage>
        <taxon>Eukaryota</taxon>
        <taxon>Metazoa</taxon>
        <taxon>Ecdysozoa</taxon>
        <taxon>Arthropoda</taxon>
        <taxon>Hexapoda</taxon>
        <taxon>Insecta</taxon>
        <taxon>Pterygota</taxon>
        <taxon>Neoptera</taxon>
        <taxon>Paraneoptera</taxon>
        <taxon>Hemiptera</taxon>
        <taxon>Auchenorrhyncha</taxon>
        <taxon>Membracoidea</taxon>
        <taxon>Cicadellidae</taxon>
        <taxon>Cicadellinae</taxon>
        <taxon>Cicadellini</taxon>
        <taxon>Graphocephala</taxon>
    </lineage>
</organism>
<reference evidence="13" key="1">
    <citation type="submission" date="2015-11" db="EMBL/GenBank/DDBJ databases">
        <title>De novo transcriptome assembly of four potential Pierce s Disease insect vectors from Arizona vineyards.</title>
        <authorList>
            <person name="Tassone E.E."/>
        </authorList>
    </citation>
    <scope>NUCLEOTIDE SEQUENCE</scope>
</reference>
<comment type="function">
    <text evidence="9">Catalyzes the decomposition of L-selenocysteine to L-alanine and elemental selenium.</text>
</comment>
<evidence type="ECO:0000256" key="1">
    <source>
        <dbReference type="ARBA" id="ARBA00001933"/>
    </source>
</evidence>
<dbReference type="Gene3D" id="1.10.260.50">
    <property type="match status" value="1"/>
</dbReference>